<dbReference type="InterPro" id="IPR032567">
    <property type="entry name" value="RTL1-rel"/>
</dbReference>
<sequence>MAGKRNFAEFQQDTEERFAKYDALFEKMLGELQTLNVRKEQKDDGVLTINSNHKPYLKLQFPRYGGDDPTGWIYQAEQYFDFQKVAPEDQVQLATFHLDGIALQWHRWYTKSKGPITWLEFTTALLSRFGPTDYDDPAESLHRLKQLTTVAVYVEAFERLSHRVDGLPEPFLVSCFIGGLKEEIRLEVKLKNPRRLVEAIGNARTVEEKLVVQGMIVTTPSLEGIYGTSNVNNSSSMQSGNGLLGAGPSPPLALPAPNPVRRLSAAEARSRREKGLCYYCDDRYTPGHKCSKPQLFMISEVHEVDNKVHVVENADLAQHDPQAEISFIAVSGTILPQTLRLSGRIKNKDVVVLVDGGSTHNFISQTLVDQLGLTIEKDVNFEVLVANEDTLVCAGRVRNLTIMFSGYTLTTDLFVLPIVAHPVVLGIQWLKTLGPVEFDFQDLTIGFRIANSSHKLHGLQRSGLNERQHDRTNGMRVRKPTPVFSLADKASSRGVDCYGSKPITPMQESKAKPMQPIVESKPMHV</sequence>
<reference evidence="3" key="2">
    <citation type="submission" date="2020-06" db="EMBL/GenBank/DDBJ databases">
        <title>Helianthus annuus Genome sequencing and assembly Release 2.</title>
        <authorList>
            <person name="Gouzy J."/>
            <person name="Langlade N."/>
            <person name="Munos S."/>
        </authorList>
    </citation>
    <scope>NUCLEOTIDE SEQUENCE</scope>
    <source>
        <tissue evidence="3">Leaves</tissue>
    </source>
</reference>
<reference evidence="3" key="1">
    <citation type="journal article" date="2017" name="Nature">
        <title>The sunflower genome provides insights into oil metabolism, flowering and Asterid evolution.</title>
        <authorList>
            <person name="Badouin H."/>
            <person name="Gouzy J."/>
            <person name="Grassa C.J."/>
            <person name="Murat F."/>
            <person name="Staton S.E."/>
            <person name="Cottret L."/>
            <person name="Lelandais-Briere C."/>
            <person name="Owens G.L."/>
            <person name="Carrere S."/>
            <person name="Mayjonade B."/>
            <person name="Legrand L."/>
            <person name="Gill N."/>
            <person name="Kane N.C."/>
            <person name="Bowers J.E."/>
            <person name="Hubner S."/>
            <person name="Bellec A."/>
            <person name="Berard A."/>
            <person name="Berges H."/>
            <person name="Blanchet N."/>
            <person name="Boniface M.C."/>
            <person name="Brunel D."/>
            <person name="Catrice O."/>
            <person name="Chaidir N."/>
            <person name="Claudel C."/>
            <person name="Donnadieu C."/>
            <person name="Faraut T."/>
            <person name="Fievet G."/>
            <person name="Helmstetter N."/>
            <person name="King M."/>
            <person name="Knapp S.J."/>
            <person name="Lai Z."/>
            <person name="Le Paslier M.C."/>
            <person name="Lippi Y."/>
            <person name="Lorenzon L."/>
            <person name="Mandel J.R."/>
            <person name="Marage G."/>
            <person name="Marchand G."/>
            <person name="Marquand E."/>
            <person name="Bret-Mestries E."/>
            <person name="Morien E."/>
            <person name="Nambeesan S."/>
            <person name="Nguyen T."/>
            <person name="Pegot-Espagnet P."/>
            <person name="Pouilly N."/>
            <person name="Raftis F."/>
            <person name="Sallet E."/>
            <person name="Schiex T."/>
            <person name="Thomas J."/>
            <person name="Vandecasteele C."/>
            <person name="Vares D."/>
            <person name="Vear F."/>
            <person name="Vautrin S."/>
            <person name="Crespi M."/>
            <person name="Mangin B."/>
            <person name="Burke J.M."/>
            <person name="Salse J."/>
            <person name="Munos S."/>
            <person name="Vincourt P."/>
            <person name="Rieseberg L.H."/>
            <person name="Langlade N.B."/>
        </authorList>
    </citation>
    <scope>NUCLEOTIDE SEQUENCE</scope>
    <source>
        <tissue evidence="3">Leaves</tissue>
    </source>
</reference>
<feature type="domain" description="Retrotransposon gag" evidence="2">
    <location>
        <begin position="92"/>
        <end position="182"/>
    </location>
</feature>
<dbReference type="AlphaFoldDB" id="A0A9K3GZ65"/>
<organism evidence="3 4">
    <name type="scientific">Helianthus annuus</name>
    <name type="common">Common sunflower</name>
    <dbReference type="NCBI Taxonomy" id="4232"/>
    <lineage>
        <taxon>Eukaryota</taxon>
        <taxon>Viridiplantae</taxon>
        <taxon>Streptophyta</taxon>
        <taxon>Embryophyta</taxon>
        <taxon>Tracheophyta</taxon>
        <taxon>Spermatophyta</taxon>
        <taxon>Magnoliopsida</taxon>
        <taxon>eudicotyledons</taxon>
        <taxon>Gunneridae</taxon>
        <taxon>Pentapetalae</taxon>
        <taxon>asterids</taxon>
        <taxon>campanulids</taxon>
        <taxon>Asterales</taxon>
        <taxon>Asteraceae</taxon>
        <taxon>Asteroideae</taxon>
        <taxon>Heliantheae alliance</taxon>
        <taxon>Heliantheae</taxon>
        <taxon>Helianthus</taxon>
    </lineage>
</organism>
<dbReference type="SUPFAM" id="SSF50630">
    <property type="entry name" value="Acid proteases"/>
    <property type="match status" value="1"/>
</dbReference>
<dbReference type="Gramene" id="mRNA:HanXRQr2_Chr16g0764101">
    <property type="protein sequence ID" value="CDS:HanXRQr2_Chr16g0764101.1"/>
    <property type="gene ID" value="HanXRQr2_Chr16g0764101"/>
</dbReference>
<evidence type="ECO:0000256" key="1">
    <source>
        <dbReference type="SAM" id="MobiDB-lite"/>
    </source>
</evidence>
<comment type="caution">
    <text evidence="3">The sequence shown here is derived from an EMBL/GenBank/DDBJ whole genome shotgun (WGS) entry which is preliminary data.</text>
</comment>
<feature type="region of interest" description="Disordered" evidence="1">
    <location>
        <begin position="497"/>
        <end position="525"/>
    </location>
</feature>
<proteinExistence type="predicted"/>
<evidence type="ECO:0000259" key="2">
    <source>
        <dbReference type="Pfam" id="PF03732"/>
    </source>
</evidence>
<protein>
    <submittedName>
        <fullName evidence="3">Retrotransposon gag domain, aspartic peptidase domain superfamily</fullName>
    </submittedName>
</protein>
<keyword evidence="4" id="KW-1185">Reference proteome</keyword>
<evidence type="ECO:0000313" key="3">
    <source>
        <dbReference type="EMBL" id="KAF5761352.1"/>
    </source>
</evidence>
<dbReference type="InterPro" id="IPR005162">
    <property type="entry name" value="Retrotrans_gag_dom"/>
</dbReference>
<dbReference type="Proteomes" id="UP000215914">
    <property type="component" value="Unassembled WGS sequence"/>
</dbReference>
<accession>A0A9K3GZ65</accession>
<dbReference type="CDD" id="cd00303">
    <property type="entry name" value="retropepsin_like"/>
    <property type="match status" value="1"/>
</dbReference>
<dbReference type="PANTHER" id="PTHR15503">
    <property type="entry name" value="LDOC1 RELATED"/>
    <property type="match status" value="1"/>
</dbReference>
<dbReference type="Pfam" id="PF08284">
    <property type="entry name" value="RVP_2"/>
    <property type="match status" value="1"/>
</dbReference>
<dbReference type="Pfam" id="PF03732">
    <property type="entry name" value="Retrotrans_gag"/>
    <property type="match status" value="1"/>
</dbReference>
<dbReference type="Gene3D" id="2.40.70.10">
    <property type="entry name" value="Acid Proteases"/>
    <property type="match status" value="1"/>
</dbReference>
<dbReference type="EMBL" id="MNCJ02000331">
    <property type="protein sequence ID" value="KAF5761352.1"/>
    <property type="molecule type" value="Genomic_DNA"/>
</dbReference>
<name>A0A9K3GZ65_HELAN</name>
<dbReference type="PANTHER" id="PTHR15503:SF22">
    <property type="entry name" value="TRANSPOSON TY3-I GAG POLYPROTEIN"/>
    <property type="match status" value="1"/>
</dbReference>
<dbReference type="InterPro" id="IPR021109">
    <property type="entry name" value="Peptidase_aspartic_dom_sf"/>
</dbReference>
<evidence type="ECO:0000313" key="4">
    <source>
        <dbReference type="Proteomes" id="UP000215914"/>
    </source>
</evidence>
<gene>
    <name evidence="3" type="ORF">HanXRQr2_Chr16g0764101</name>
</gene>